<dbReference type="InterPro" id="IPR001478">
    <property type="entry name" value="PDZ"/>
</dbReference>
<evidence type="ECO:0000256" key="4">
    <source>
        <dbReference type="PROSITE-ProRule" id="PRU00175"/>
    </source>
</evidence>
<dbReference type="InterPro" id="IPR049548">
    <property type="entry name" value="Sina-like_RING"/>
</dbReference>
<name>A0A6L2PL42_COPFO</name>
<dbReference type="GO" id="GO:0005737">
    <property type="term" value="C:cytoplasm"/>
    <property type="evidence" value="ECO:0007669"/>
    <property type="project" value="TreeGrafter"/>
</dbReference>
<evidence type="ECO:0008006" key="10">
    <source>
        <dbReference type="Google" id="ProtNLM"/>
    </source>
</evidence>
<dbReference type="OrthoDB" id="10009200at2759"/>
<dbReference type="CDD" id="cd16571">
    <property type="entry name" value="RING-HC_SIAHs"/>
    <property type="match status" value="1"/>
</dbReference>
<feature type="domain" description="PDZ" evidence="7">
    <location>
        <begin position="68"/>
        <end position="149"/>
    </location>
</feature>
<protein>
    <recommendedName>
        <fullName evidence="10">RING-type domain-containing protein</fullName>
    </recommendedName>
</protein>
<dbReference type="PANTHER" id="PTHR45877">
    <property type="entry name" value="E3 UBIQUITIN-PROTEIN LIGASE SIAH2"/>
    <property type="match status" value="1"/>
</dbReference>
<keyword evidence="9" id="KW-1185">Reference proteome</keyword>
<dbReference type="GO" id="GO:0031624">
    <property type="term" value="F:ubiquitin conjugating enzyme binding"/>
    <property type="evidence" value="ECO:0007669"/>
    <property type="project" value="TreeGrafter"/>
</dbReference>
<feature type="compositionally biased region" description="Polar residues" evidence="5">
    <location>
        <begin position="331"/>
        <end position="352"/>
    </location>
</feature>
<comment type="caution">
    <text evidence="8">The sequence shown here is derived from an EMBL/GenBank/DDBJ whole genome shotgun (WGS) entry which is preliminary data.</text>
</comment>
<dbReference type="Pfam" id="PF17820">
    <property type="entry name" value="PDZ_6"/>
    <property type="match status" value="1"/>
</dbReference>
<evidence type="ECO:0000313" key="8">
    <source>
        <dbReference type="EMBL" id="GFG33074.1"/>
    </source>
</evidence>
<dbReference type="InterPro" id="IPR004162">
    <property type="entry name" value="SINA-like_animal"/>
</dbReference>
<dbReference type="GO" id="GO:0043161">
    <property type="term" value="P:proteasome-mediated ubiquitin-dependent protein catabolic process"/>
    <property type="evidence" value="ECO:0007669"/>
    <property type="project" value="TreeGrafter"/>
</dbReference>
<dbReference type="InterPro" id="IPR013083">
    <property type="entry name" value="Znf_RING/FYVE/PHD"/>
</dbReference>
<reference evidence="9" key="1">
    <citation type="submission" date="2020-01" db="EMBL/GenBank/DDBJ databases">
        <title>Draft genome sequence of the Termite Coptotermes fromosanus.</title>
        <authorList>
            <person name="Itakura S."/>
            <person name="Yosikawa Y."/>
            <person name="Umezawa K."/>
        </authorList>
    </citation>
    <scope>NUCLEOTIDE SEQUENCE [LARGE SCALE GENOMIC DNA]</scope>
</reference>
<evidence type="ECO:0000256" key="2">
    <source>
        <dbReference type="ARBA" id="ARBA00022771"/>
    </source>
</evidence>
<feature type="region of interest" description="Disordered" evidence="5">
    <location>
        <begin position="331"/>
        <end position="361"/>
    </location>
</feature>
<keyword evidence="1" id="KW-0479">Metal-binding</keyword>
<dbReference type="SMART" id="SM00228">
    <property type="entry name" value="PDZ"/>
    <property type="match status" value="1"/>
</dbReference>
<gene>
    <name evidence="8" type="ORF">Cfor_12099</name>
</gene>
<dbReference type="SUPFAM" id="SSF50156">
    <property type="entry name" value="PDZ domain-like"/>
    <property type="match status" value="1"/>
</dbReference>
<dbReference type="Gene3D" id="3.30.40.10">
    <property type="entry name" value="Zinc/RING finger domain, C3HC4 (zinc finger)"/>
    <property type="match status" value="1"/>
</dbReference>
<accession>A0A6L2PL42</accession>
<evidence type="ECO:0000259" key="6">
    <source>
        <dbReference type="PROSITE" id="PS50089"/>
    </source>
</evidence>
<dbReference type="InterPro" id="IPR001841">
    <property type="entry name" value="Znf_RING"/>
</dbReference>
<dbReference type="InterPro" id="IPR041489">
    <property type="entry name" value="PDZ_6"/>
</dbReference>
<feature type="domain" description="RING-type" evidence="6">
    <location>
        <begin position="184"/>
        <end position="219"/>
    </location>
</feature>
<evidence type="ECO:0000259" key="7">
    <source>
        <dbReference type="PROSITE" id="PS50106"/>
    </source>
</evidence>
<dbReference type="PROSITE" id="PS50106">
    <property type="entry name" value="PDZ"/>
    <property type="match status" value="1"/>
</dbReference>
<dbReference type="PROSITE" id="PS50089">
    <property type="entry name" value="ZF_RING_2"/>
    <property type="match status" value="1"/>
</dbReference>
<evidence type="ECO:0000256" key="3">
    <source>
        <dbReference type="ARBA" id="ARBA00022833"/>
    </source>
</evidence>
<keyword evidence="3" id="KW-0862">Zinc</keyword>
<dbReference type="Pfam" id="PF21362">
    <property type="entry name" value="Sina_RING"/>
    <property type="match status" value="1"/>
</dbReference>
<dbReference type="SUPFAM" id="SSF57850">
    <property type="entry name" value="RING/U-box"/>
    <property type="match status" value="1"/>
</dbReference>
<dbReference type="AlphaFoldDB" id="A0A6L2PL42"/>
<dbReference type="Proteomes" id="UP000502823">
    <property type="component" value="Unassembled WGS sequence"/>
</dbReference>
<evidence type="ECO:0000256" key="1">
    <source>
        <dbReference type="ARBA" id="ARBA00022723"/>
    </source>
</evidence>
<dbReference type="GO" id="GO:0061630">
    <property type="term" value="F:ubiquitin protein ligase activity"/>
    <property type="evidence" value="ECO:0007669"/>
    <property type="project" value="TreeGrafter"/>
</dbReference>
<keyword evidence="2 4" id="KW-0863">Zinc-finger</keyword>
<organism evidence="8 9">
    <name type="scientific">Coptotermes formosanus</name>
    <name type="common">Formosan subterranean termite</name>
    <dbReference type="NCBI Taxonomy" id="36987"/>
    <lineage>
        <taxon>Eukaryota</taxon>
        <taxon>Metazoa</taxon>
        <taxon>Ecdysozoa</taxon>
        <taxon>Arthropoda</taxon>
        <taxon>Hexapoda</taxon>
        <taxon>Insecta</taxon>
        <taxon>Pterygota</taxon>
        <taxon>Neoptera</taxon>
        <taxon>Polyneoptera</taxon>
        <taxon>Dictyoptera</taxon>
        <taxon>Blattodea</taxon>
        <taxon>Blattoidea</taxon>
        <taxon>Termitoidae</taxon>
        <taxon>Rhinotermitidae</taxon>
        <taxon>Coptotermes</taxon>
    </lineage>
</organism>
<evidence type="ECO:0000313" key="9">
    <source>
        <dbReference type="Proteomes" id="UP000502823"/>
    </source>
</evidence>
<dbReference type="PANTHER" id="PTHR45877:SF2">
    <property type="entry name" value="E3 UBIQUITIN-PROTEIN LIGASE SINA-RELATED"/>
    <property type="match status" value="1"/>
</dbReference>
<dbReference type="GO" id="GO:0008270">
    <property type="term" value="F:zinc ion binding"/>
    <property type="evidence" value="ECO:0007669"/>
    <property type="project" value="UniProtKB-KW"/>
</dbReference>
<dbReference type="EMBL" id="BLKM01000403">
    <property type="protein sequence ID" value="GFG33074.1"/>
    <property type="molecule type" value="Genomic_DNA"/>
</dbReference>
<proteinExistence type="predicted"/>
<evidence type="ECO:0000256" key="5">
    <source>
        <dbReference type="SAM" id="MobiDB-lite"/>
    </source>
</evidence>
<sequence>MKSVAPNVITNSCPQNCDNRTPRLAFPANSSAIFCQITRAPLVSTRTMVKTVTSESECDQHYCPSLRICEVTRPVTGSCGFHLTRSKWDPYPWVSAVESGSFAEVAGLQAGDCVLEVNGDDVLGQRIGEVASRVRARADRVTLLLWNAGSDPQCSTESLCCGPMPSNLQRLSACMSSILVALECPICLDTIPPPAHQCGNGHLICVKCRVKTERCPVCRMRFSRGRSLLADQVFNSLTEAFELKDEAEEARPAKLRERLFGSKKNKQSQPSITMPELKISLVTTPTNKFLTRILGKSSSVENLSSNPVNLSAIPRNLSEFSSNLRAKSLSTSEICHPPGSQSLSRSPSINSTHRTDVPHYPRSIRPASYHGSCESLDADLTDKEQLYCCPCEQDCPGLIKALDVLQHIQESHEGPLVHYFKPRLPLSLPLPFEDTAVVVISSYGSTFFFKVVHQPSESDKCGPDDTLVWLWLLGSTQQADNYELVLNLKGHGDQGKELNFRCRALSLSSHSWTGICKTRGGICLTASNLTENFATELETGIPIKMEVEVKDTSDGHCLP</sequence>
<dbReference type="InParanoid" id="A0A6L2PL42"/>
<dbReference type="InterPro" id="IPR036034">
    <property type="entry name" value="PDZ_sf"/>
</dbReference>
<dbReference type="Gene3D" id="2.30.42.10">
    <property type="match status" value="1"/>
</dbReference>